<accession>A0A3B1E5J4</accession>
<dbReference type="GO" id="GO:0004743">
    <property type="term" value="F:pyruvate kinase activity"/>
    <property type="evidence" value="ECO:0007669"/>
    <property type="project" value="UniProtKB-EC"/>
</dbReference>
<protein>
    <recommendedName>
        <fullName evidence="3">pyruvate kinase</fullName>
        <ecNumber evidence="3">2.7.1.40</ecNumber>
    </recommendedName>
</protein>
<dbReference type="GO" id="GO:0000287">
    <property type="term" value="F:magnesium ion binding"/>
    <property type="evidence" value="ECO:0007669"/>
    <property type="project" value="InterPro"/>
</dbReference>
<evidence type="ECO:0000256" key="8">
    <source>
        <dbReference type="ARBA" id="ARBA00022840"/>
    </source>
</evidence>
<gene>
    <name evidence="14" type="ORF">MNB_ARC-1_521</name>
</gene>
<evidence type="ECO:0000256" key="11">
    <source>
        <dbReference type="ARBA" id="ARBA00023317"/>
    </source>
</evidence>
<evidence type="ECO:0000256" key="3">
    <source>
        <dbReference type="ARBA" id="ARBA00012142"/>
    </source>
</evidence>
<evidence type="ECO:0000259" key="13">
    <source>
        <dbReference type="Pfam" id="PF02887"/>
    </source>
</evidence>
<dbReference type="GO" id="GO:0005524">
    <property type="term" value="F:ATP binding"/>
    <property type="evidence" value="ECO:0007669"/>
    <property type="project" value="UniProtKB-KW"/>
</dbReference>
<evidence type="ECO:0000259" key="12">
    <source>
        <dbReference type="Pfam" id="PF00224"/>
    </source>
</evidence>
<dbReference type="InterPro" id="IPR040442">
    <property type="entry name" value="Pyrv_kinase-like_dom_sf"/>
</dbReference>
<keyword evidence="6" id="KW-0547">Nucleotide-binding</keyword>
<evidence type="ECO:0000256" key="2">
    <source>
        <dbReference type="ARBA" id="ARBA00008663"/>
    </source>
</evidence>
<evidence type="ECO:0000256" key="7">
    <source>
        <dbReference type="ARBA" id="ARBA00022777"/>
    </source>
</evidence>
<dbReference type="PRINTS" id="PR01050">
    <property type="entry name" value="PYRUVTKNASE"/>
</dbReference>
<keyword evidence="11 14" id="KW-0670">Pyruvate</keyword>
<dbReference type="Gene3D" id="3.40.1380.20">
    <property type="entry name" value="Pyruvate kinase, C-terminal domain"/>
    <property type="match status" value="1"/>
</dbReference>
<dbReference type="NCBIfam" id="NF004978">
    <property type="entry name" value="PRK06354.1"/>
    <property type="match status" value="1"/>
</dbReference>
<dbReference type="Gene3D" id="2.40.33.10">
    <property type="entry name" value="PK beta-barrel domain-like"/>
    <property type="match status" value="1"/>
</dbReference>
<dbReference type="Pfam" id="PF02887">
    <property type="entry name" value="PK_C"/>
    <property type="match status" value="1"/>
</dbReference>
<name>A0A3B1E5J4_9ZZZZ</name>
<evidence type="ECO:0000256" key="9">
    <source>
        <dbReference type="ARBA" id="ARBA00022842"/>
    </source>
</evidence>
<evidence type="ECO:0000256" key="1">
    <source>
        <dbReference type="ARBA" id="ARBA00004997"/>
    </source>
</evidence>
<dbReference type="InterPro" id="IPR001697">
    <property type="entry name" value="Pyr_Knase"/>
</dbReference>
<proteinExistence type="inferred from homology"/>
<dbReference type="SUPFAM" id="SSF51621">
    <property type="entry name" value="Phosphoenolpyruvate/pyruvate domain"/>
    <property type="match status" value="1"/>
</dbReference>
<dbReference type="InterPro" id="IPR015793">
    <property type="entry name" value="Pyrv_Knase_brl"/>
</dbReference>
<dbReference type="EC" id="2.7.1.40" evidence="3"/>
<dbReference type="InterPro" id="IPR015795">
    <property type="entry name" value="Pyrv_Knase_C"/>
</dbReference>
<feature type="domain" description="Pyruvate kinase barrel" evidence="12">
    <location>
        <begin position="3"/>
        <end position="324"/>
    </location>
</feature>
<dbReference type="SUPFAM" id="SSF50800">
    <property type="entry name" value="PK beta-barrel domain-like"/>
    <property type="match status" value="1"/>
</dbReference>
<reference evidence="14" key="1">
    <citation type="submission" date="2018-10" db="EMBL/GenBank/DDBJ databases">
        <authorList>
            <person name="Aoki K."/>
        </authorList>
    </citation>
    <scope>NUCLEOTIDE SEQUENCE</scope>
</reference>
<dbReference type="InterPro" id="IPR015806">
    <property type="entry name" value="Pyrv_Knase_insert_dom_sf"/>
</dbReference>
<evidence type="ECO:0000256" key="10">
    <source>
        <dbReference type="ARBA" id="ARBA00023152"/>
    </source>
</evidence>
<dbReference type="GO" id="GO:0030955">
    <property type="term" value="F:potassium ion binding"/>
    <property type="evidence" value="ECO:0007669"/>
    <property type="project" value="InterPro"/>
</dbReference>
<dbReference type="InterPro" id="IPR011037">
    <property type="entry name" value="Pyrv_Knase-like_insert_dom_sf"/>
</dbReference>
<sequence length="479" mass="52925">MGKKTKILATVGPASDKVEILEGLIKAGVDVFRMNFSHGTHESHSTVIKNIRQAIKNTKKNIGILQDISGPKVRVGKIDGKFELEKDDVLYFHKKEISSYKDDSGYNVSITQPSILDLLNIDEYIYLCDGKIRTKVVQTGDVIKTIVEGGGVLSSNKGVNFPNTTIDIDIITEKDKKDIKWGIENNVDFMAISFVQSAKDVLYAREIIDSHNGDVQVFSKIEKFDAVDNIDEIIKVSDGIMVARGDLGIEIPYFKVPAAQKKIIKKANEASKPVITATQMMLSMVENEVATRAEVSDVANAVLDGTDAVMLSEESAIGVNPIRVVETMTDTIKEIEKIYPYYKLQHFKKSDSSDVILSSTATIVQDLDIEAILAFTYSGTSARRISKYRPDTPIYAVAHSSKVARAMSICWGVYPVTVLPQSGGSENLQSSLIKDLNNLGLLDLNKKYLLTAGHPMGIKGSTNLVRVFTREELEYYLNK</sequence>
<keyword evidence="9" id="KW-0460">Magnesium</keyword>
<dbReference type="GO" id="GO:0016301">
    <property type="term" value="F:kinase activity"/>
    <property type="evidence" value="ECO:0007669"/>
    <property type="project" value="UniProtKB-KW"/>
</dbReference>
<dbReference type="EMBL" id="UOYO01000014">
    <property type="protein sequence ID" value="VAY86576.1"/>
    <property type="molecule type" value="Genomic_DNA"/>
</dbReference>
<dbReference type="InterPro" id="IPR015813">
    <property type="entry name" value="Pyrv/PenolPyrv_kinase-like_dom"/>
</dbReference>
<evidence type="ECO:0000256" key="6">
    <source>
        <dbReference type="ARBA" id="ARBA00022741"/>
    </source>
</evidence>
<keyword evidence="5" id="KW-0479">Metal-binding</keyword>
<keyword evidence="8" id="KW-0067">ATP-binding</keyword>
<organism evidence="14">
    <name type="scientific">hydrothermal vent metagenome</name>
    <dbReference type="NCBI Taxonomy" id="652676"/>
    <lineage>
        <taxon>unclassified sequences</taxon>
        <taxon>metagenomes</taxon>
        <taxon>ecological metagenomes</taxon>
    </lineage>
</organism>
<dbReference type="Pfam" id="PF00224">
    <property type="entry name" value="PK"/>
    <property type="match status" value="1"/>
</dbReference>
<comment type="similarity">
    <text evidence="2">Belongs to the pyruvate kinase family.</text>
</comment>
<evidence type="ECO:0000256" key="4">
    <source>
        <dbReference type="ARBA" id="ARBA00022679"/>
    </source>
</evidence>
<dbReference type="UniPathway" id="UPA00109">
    <property type="reaction ID" value="UER00188"/>
</dbReference>
<dbReference type="NCBIfam" id="TIGR01064">
    <property type="entry name" value="pyruv_kin"/>
    <property type="match status" value="1"/>
</dbReference>
<dbReference type="InterPro" id="IPR036918">
    <property type="entry name" value="Pyrv_Knase_C_sf"/>
</dbReference>
<dbReference type="NCBIfam" id="NF004491">
    <property type="entry name" value="PRK05826.1"/>
    <property type="match status" value="1"/>
</dbReference>
<dbReference type="Gene3D" id="3.20.20.60">
    <property type="entry name" value="Phosphoenolpyruvate-binding domains"/>
    <property type="match status" value="1"/>
</dbReference>
<keyword evidence="7 14" id="KW-0418">Kinase</keyword>
<dbReference type="AlphaFoldDB" id="A0A3B1E5J4"/>
<evidence type="ECO:0000313" key="14">
    <source>
        <dbReference type="EMBL" id="VAY86576.1"/>
    </source>
</evidence>
<evidence type="ECO:0000256" key="5">
    <source>
        <dbReference type="ARBA" id="ARBA00022723"/>
    </source>
</evidence>
<dbReference type="SUPFAM" id="SSF52935">
    <property type="entry name" value="PK C-terminal domain-like"/>
    <property type="match status" value="1"/>
</dbReference>
<keyword evidence="10" id="KW-0324">Glycolysis</keyword>
<comment type="pathway">
    <text evidence="1">Carbohydrate degradation; glycolysis; pyruvate from D-glyceraldehyde 3-phosphate: step 5/5.</text>
</comment>
<dbReference type="PANTHER" id="PTHR11817">
    <property type="entry name" value="PYRUVATE KINASE"/>
    <property type="match status" value="1"/>
</dbReference>
<keyword evidence="4 14" id="KW-0808">Transferase</keyword>
<feature type="domain" description="Pyruvate kinase C-terminal" evidence="13">
    <location>
        <begin position="355"/>
        <end position="467"/>
    </location>
</feature>